<dbReference type="Proteomes" id="UP000799755">
    <property type="component" value="Unassembled WGS sequence"/>
</dbReference>
<organism evidence="1 2">
    <name type="scientific">Lindgomyces ingoldianus</name>
    <dbReference type="NCBI Taxonomy" id="673940"/>
    <lineage>
        <taxon>Eukaryota</taxon>
        <taxon>Fungi</taxon>
        <taxon>Dikarya</taxon>
        <taxon>Ascomycota</taxon>
        <taxon>Pezizomycotina</taxon>
        <taxon>Dothideomycetes</taxon>
        <taxon>Pleosporomycetidae</taxon>
        <taxon>Pleosporales</taxon>
        <taxon>Lindgomycetaceae</taxon>
        <taxon>Lindgomyces</taxon>
    </lineage>
</organism>
<reference evidence="1" key="1">
    <citation type="journal article" date="2020" name="Stud. Mycol.">
        <title>101 Dothideomycetes genomes: a test case for predicting lifestyles and emergence of pathogens.</title>
        <authorList>
            <person name="Haridas S."/>
            <person name="Albert R."/>
            <person name="Binder M."/>
            <person name="Bloem J."/>
            <person name="Labutti K."/>
            <person name="Salamov A."/>
            <person name="Andreopoulos B."/>
            <person name="Baker S."/>
            <person name="Barry K."/>
            <person name="Bills G."/>
            <person name="Bluhm B."/>
            <person name="Cannon C."/>
            <person name="Castanera R."/>
            <person name="Culley D."/>
            <person name="Daum C."/>
            <person name="Ezra D."/>
            <person name="Gonzalez J."/>
            <person name="Henrissat B."/>
            <person name="Kuo A."/>
            <person name="Liang C."/>
            <person name="Lipzen A."/>
            <person name="Lutzoni F."/>
            <person name="Magnuson J."/>
            <person name="Mondo S."/>
            <person name="Nolan M."/>
            <person name="Ohm R."/>
            <person name="Pangilinan J."/>
            <person name="Park H.-J."/>
            <person name="Ramirez L."/>
            <person name="Alfaro M."/>
            <person name="Sun H."/>
            <person name="Tritt A."/>
            <person name="Yoshinaga Y."/>
            <person name="Zwiers L.-H."/>
            <person name="Turgeon B."/>
            <person name="Goodwin S."/>
            <person name="Spatafora J."/>
            <person name="Crous P."/>
            <person name="Grigoriev I."/>
        </authorList>
    </citation>
    <scope>NUCLEOTIDE SEQUENCE</scope>
    <source>
        <strain evidence="1">ATCC 200398</strain>
    </source>
</reference>
<keyword evidence="2" id="KW-1185">Reference proteome</keyword>
<protein>
    <submittedName>
        <fullName evidence="1">Uncharacterized protein</fullName>
    </submittedName>
</protein>
<sequence length="196" mass="22244">MISDGVRPRTLWKPGDGDGDPSSHTVHRSINTLRGHPTWKLFAGDIPLPVQRGSLAEPPHYIYLDDKACYTIFCSKAYNKVELRKYWPWDFDHLGNIKQDRKNRGRPAYLDDSHKEFATGPRRTPAGPHTFSGEPRVRPTVKPKTDAPKKPREAIPNLVPRKCALNLGVPILRPKKKSPSNEQAYLLHEWSGLRGL</sequence>
<proteinExistence type="predicted"/>
<accession>A0ACB6QXX5</accession>
<gene>
    <name evidence="1" type="ORF">BDR25DRAFT_354347</name>
</gene>
<evidence type="ECO:0000313" key="1">
    <source>
        <dbReference type="EMBL" id="KAF2471839.1"/>
    </source>
</evidence>
<name>A0ACB6QXX5_9PLEO</name>
<dbReference type="EMBL" id="MU003504">
    <property type="protein sequence ID" value="KAF2471839.1"/>
    <property type="molecule type" value="Genomic_DNA"/>
</dbReference>
<comment type="caution">
    <text evidence="1">The sequence shown here is derived from an EMBL/GenBank/DDBJ whole genome shotgun (WGS) entry which is preliminary data.</text>
</comment>
<evidence type="ECO:0000313" key="2">
    <source>
        <dbReference type="Proteomes" id="UP000799755"/>
    </source>
</evidence>